<dbReference type="GO" id="GO:0003700">
    <property type="term" value="F:DNA-binding transcription factor activity"/>
    <property type="evidence" value="ECO:0007669"/>
    <property type="project" value="InterPro"/>
</dbReference>
<protein>
    <submittedName>
        <fullName evidence="2">HTH-type transcriptional regulator MhqR</fullName>
    </submittedName>
</protein>
<dbReference type="PRINTS" id="PR00598">
    <property type="entry name" value="HTHMARR"/>
</dbReference>
<feature type="domain" description="HTH marR-type" evidence="1">
    <location>
        <begin position="1"/>
        <end position="140"/>
    </location>
</feature>
<dbReference type="SMART" id="SM00347">
    <property type="entry name" value="HTH_MARR"/>
    <property type="match status" value="1"/>
</dbReference>
<organism evidence="2 3">
    <name type="scientific">Poriferisphaera corsica</name>
    <dbReference type="NCBI Taxonomy" id="2528020"/>
    <lineage>
        <taxon>Bacteria</taxon>
        <taxon>Pseudomonadati</taxon>
        <taxon>Planctomycetota</taxon>
        <taxon>Phycisphaerae</taxon>
        <taxon>Phycisphaerales</taxon>
        <taxon>Phycisphaeraceae</taxon>
        <taxon>Poriferisphaera</taxon>
    </lineage>
</organism>
<dbReference type="PANTHER" id="PTHR33164:SF43">
    <property type="entry name" value="HTH-TYPE TRANSCRIPTIONAL REPRESSOR YETL"/>
    <property type="match status" value="1"/>
</dbReference>
<accession>A0A517YZ84</accession>
<dbReference type="Pfam" id="PF12802">
    <property type="entry name" value="MarR_2"/>
    <property type="match status" value="1"/>
</dbReference>
<sequence>MAKDSVSAMIVIQNALLASAMSKRVGNHLCVHGLSVSDYLVMHYLNGSPHGAVPRIELAEHLGMSASGVTRMIAPMERNNIIEKEANPRDARQSLVRLSETGRQLFKDAHKSFEYIAEEMVKHLSENQRMRLIELMSRMM</sequence>
<dbReference type="PROSITE" id="PS50995">
    <property type="entry name" value="HTH_MARR_2"/>
    <property type="match status" value="1"/>
</dbReference>
<evidence type="ECO:0000259" key="1">
    <source>
        <dbReference type="PROSITE" id="PS50995"/>
    </source>
</evidence>
<dbReference type="SUPFAM" id="SSF46785">
    <property type="entry name" value="Winged helix' DNA-binding domain"/>
    <property type="match status" value="1"/>
</dbReference>
<evidence type="ECO:0000313" key="3">
    <source>
        <dbReference type="Proteomes" id="UP000317369"/>
    </source>
</evidence>
<keyword evidence="3" id="KW-1185">Reference proteome</keyword>
<dbReference type="GO" id="GO:0006950">
    <property type="term" value="P:response to stress"/>
    <property type="evidence" value="ECO:0007669"/>
    <property type="project" value="TreeGrafter"/>
</dbReference>
<dbReference type="PANTHER" id="PTHR33164">
    <property type="entry name" value="TRANSCRIPTIONAL REGULATOR, MARR FAMILY"/>
    <property type="match status" value="1"/>
</dbReference>
<dbReference type="Gene3D" id="1.10.10.10">
    <property type="entry name" value="Winged helix-like DNA-binding domain superfamily/Winged helix DNA-binding domain"/>
    <property type="match status" value="1"/>
</dbReference>
<dbReference type="RefSeq" id="WP_200761393.1">
    <property type="nucleotide sequence ID" value="NZ_CP036425.1"/>
</dbReference>
<dbReference type="InterPro" id="IPR036388">
    <property type="entry name" value="WH-like_DNA-bd_sf"/>
</dbReference>
<proteinExistence type="predicted"/>
<dbReference type="InterPro" id="IPR036390">
    <property type="entry name" value="WH_DNA-bd_sf"/>
</dbReference>
<dbReference type="InterPro" id="IPR039422">
    <property type="entry name" value="MarR/SlyA-like"/>
</dbReference>
<reference evidence="2 3" key="1">
    <citation type="submission" date="2019-02" db="EMBL/GenBank/DDBJ databases">
        <title>Deep-cultivation of Planctomycetes and their phenomic and genomic characterization uncovers novel biology.</title>
        <authorList>
            <person name="Wiegand S."/>
            <person name="Jogler M."/>
            <person name="Boedeker C."/>
            <person name="Pinto D."/>
            <person name="Vollmers J."/>
            <person name="Rivas-Marin E."/>
            <person name="Kohn T."/>
            <person name="Peeters S.H."/>
            <person name="Heuer A."/>
            <person name="Rast P."/>
            <person name="Oberbeckmann S."/>
            <person name="Bunk B."/>
            <person name="Jeske O."/>
            <person name="Meyerdierks A."/>
            <person name="Storesund J.E."/>
            <person name="Kallscheuer N."/>
            <person name="Luecker S."/>
            <person name="Lage O.M."/>
            <person name="Pohl T."/>
            <person name="Merkel B.J."/>
            <person name="Hornburger P."/>
            <person name="Mueller R.-W."/>
            <person name="Bruemmer F."/>
            <person name="Labrenz M."/>
            <person name="Spormann A.M."/>
            <person name="Op den Camp H."/>
            <person name="Overmann J."/>
            <person name="Amann R."/>
            <person name="Jetten M.S.M."/>
            <person name="Mascher T."/>
            <person name="Medema M.H."/>
            <person name="Devos D.P."/>
            <person name="Kaster A.-K."/>
            <person name="Ovreas L."/>
            <person name="Rohde M."/>
            <person name="Galperin M.Y."/>
            <person name="Jogler C."/>
        </authorList>
    </citation>
    <scope>NUCLEOTIDE SEQUENCE [LARGE SCALE GENOMIC DNA]</scope>
    <source>
        <strain evidence="2 3">KS4</strain>
    </source>
</reference>
<dbReference type="InterPro" id="IPR000835">
    <property type="entry name" value="HTH_MarR-typ"/>
</dbReference>
<dbReference type="AlphaFoldDB" id="A0A517YZ84"/>
<dbReference type="KEGG" id="pcor:KS4_36310"/>
<dbReference type="Proteomes" id="UP000317369">
    <property type="component" value="Chromosome"/>
</dbReference>
<gene>
    <name evidence="2" type="primary">mhqR_2</name>
    <name evidence="2" type="ORF">KS4_36310</name>
</gene>
<name>A0A517YZ84_9BACT</name>
<evidence type="ECO:0000313" key="2">
    <source>
        <dbReference type="EMBL" id="QDU35548.1"/>
    </source>
</evidence>
<dbReference type="EMBL" id="CP036425">
    <property type="protein sequence ID" value="QDU35548.1"/>
    <property type="molecule type" value="Genomic_DNA"/>
</dbReference>